<keyword evidence="5 7" id="KW-0472">Membrane</keyword>
<reference evidence="8 9" key="2">
    <citation type="submission" date="2019-02" db="EMBL/GenBank/DDBJ databases">
        <title>'Lichenibacterium ramalinii' gen. nov. sp. nov., 'Lichenibacterium minor' gen. nov. sp. nov.</title>
        <authorList>
            <person name="Pankratov T."/>
        </authorList>
    </citation>
    <scope>NUCLEOTIDE SEQUENCE [LARGE SCALE GENOMIC DNA]</scope>
    <source>
        <strain evidence="8 9">RmlP001</strain>
    </source>
</reference>
<evidence type="ECO:0000256" key="6">
    <source>
        <dbReference type="SAM" id="MobiDB-lite"/>
    </source>
</evidence>
<feature type="transmembrane region" description="Helical" evidence="7">
    <location>
        <begin position="230"/>
        <end position="257"/>
    </location>
</feature>
<dbReference type="EMBL" id="QYBC01000002">
    <property type="protein sequence ID" value="RYB07017.1"/>
    <property type="molecule type" value="Genomic_DNA"/>
</dbReference>
<dbReference type="Pfam" id="PF03706">
    <property type="entry name" value="LPG_synthase_TM"/>
    <property type="match status" value="1"/>
</dbReference>
<keyword evidence="3 7" id="KW-0812">Transmembrane</keyword>
<proteinExistence type="predicted"/>
<evidence type="ECO:0000256" key="4">
    <source>
        <dbReference type="ARBA" id="ARBA00022989"/>
    </source>
</evidence>
<dbReference type="GO" id="GO:0005886">
    <property type="term" value="C:plasma membrane"/>
    <property type="evidence" value="ECO:0007669"/>
    <property type="project" value="UniProtKB-SubCell"/>
</dbReference>
<evidence type="ECO:0000256" key="1">
    <source>
        <dbReference type="ARBA" id="ARBA00004651"/>
    </source>
</evidence>
<feature type="transmembrane region" description="Helical" evidence="7">
    <location>
        <begin position="393"/>
        <end position="415"/>
    </location>
</feature>
<evidence type="ECO:0000313" key="9">
    <source>
        <dbReference type="Proteomes" id="UP000289411"/>
    </source>
</evidence>
<keyword evidence="4 7" id="KW-1133">Transmembrane helix</keyword>
<feature type="transmembrane region" description="Helical" evidence="7">
    <location>
        <begin position="157"/>
        <end position="181"/>
    </location>
</feature>
<feature type="transmembrane region" description="Helical" evidence="7">
    <location>
        <begin position="334"/>
        <end position="355"/>
    </location>
</feature>
<dbReference type="Proteomes" id="UP000289411">
    <property type="component" value="Unassembled WGS sequence"/>
</dbReference>
<keyword evidence="2" id="KW-1003">Cell membrane</keyword>
<reference evidence="8 9" key="1">
    <citation type="submission" date="2018-09" db="EMBL/GenBank/DDBJ databases">
        <authorList>
            <person name="Grouzdev D.S."/>
            <person name="Krutkina M.S."/>
        </authorList>
    </citation>
    <scope>NUCLEOTIDE SEQUENCE [LARGE SCALE GENOMIC DNA]</scope>
    <source>
        <strain evidence="8 9">RmlP001</strain>
    </source>
</reference>
<dbReference type="NCBIfam" id="TIGR03476">
    <property type="entry name" value="HpnL"/>
    <property type="match status" value="1"/>
</dbReference>
<name>A0A4Q2RFR9_9HYPH</name>
<feature type="transmembrane region" description="Helical" evidence="7">
    <location>
        <begin position="308"/>
        <end position="327"/>
    </location>
</feature>
<comment type="caution">
    <text evidence="8">The sequence shown here is derived from an EMBL/GenBank/DDBJ whole genome shotgun (WGS) entry which is preliminary data.</text>
</comment>
<evidence type="ECO:0000313" key="8">
    <source>
        <dbReference type="EMBL" id="RYB07017.1"/>
    </source>
</evidence>
<protein>
    <submittedName>
        <fullName evidence="8">TIGR00374 family protein</fullName>
    </submittedName>
</protein>
<feature type="region of interest" description="Disordered" evidence="6">
    <location>
        <begin position="1"/>
        <end position="117"/>
    </location>
</feature>
<evidence type="ECO:0000256" key="3">
    <source>
        <dbReference type="ARBA" id="ARBA00022692"/>
    </source>
</evidence>
<organism evidence="8 9">
    <name type="scientific">Lichenibacterium ramalinae</name>
    <dbReference type="NCBI Taxonomy" id="2316527"/>
    <lineage>
        <taxon>Bacteria</taxon>
        <taxon>Pseudomonadati</taxon>
        <taxon>Pseudomonadota</taxon>
        <taxon>Alphaproteobacteria</taxon>
        <taxon>Hyphomicrobiales</taxon>
        <taxon>Lichenihabitantaceae</taxon>
        <taxon>Lichenibacterium</taxon>
    </lineage>
</organism>
<accession>A0A4Q2RFR9</accession>
<keyword evidence="9" id="KW-1185">Reference proteome</keyword>
<dbReference type="AlphaFoldDB" id="A0A4Q2RFR9"/>
<evidence type="ECO:0000256" key="2">
    <source>
        <dbReference type="ARBA" id="ARBA00022475"/>
    </source>
</evidence>
<dbReference type="InterPro" id="IPR022791">
    <property type="entry name" value="L-PG_synthase/AglD"/>
</dbReference>
<sequence>MAMAAFGLGPARAGRARTLEPDGLAFQSRRVSAPARHRPERAAAPRPAPTAPARTGKPAAFALAAAAGSRGKGGVPPRAARRAPPRVGSGPGLRAGSPLFQPDPVGDSTTGPGERDRNATMRLTFVIASTVGAAAAVALVAFYGWQPIAAAVAAVGWGVVPVSLVRVGEAAGAGLCWWLLLDRQNRRTLRACLLLRWVRESVNVLLPVAQVGGEVVGARLITFWGVPSGLAVASVLVDLLAQTVTQFVFTLIGVALLATVGGGDAIVRWVALGLALLAPALGGFYAAQRFGGARLVDRVVRHLTDSPQWTAVGGGLAAVNDAFLALYRRRGRLSAVFALHFAIWFFGVLEVWFALRAMGHPVPYGTALVLESLGQAVRGAAFVVPGGIGVQEAGFVALCAVFGIPAPAAIALSLAKRFPEVVLGLPGLLAWQALESRRILVRGAVAGAPQADGKGAASDPAPAEAAGQARHPEPSRRLSPAARIDAAGPDGPRR</sequence>
<dbReference type="OrthoDB" id="7348988at2"/>
<feature type="transmembrane region" description="Helical" evidence="7">
    <location>
        <begin position="269"/>
        <end position="288"/>
    </location>
</feature>
<feature type="compositionally biased region" description="Low complexity" evidence="6">
    <location>
        <begin position="456"/>
        <end position="469"/>
    </location>
</feature>
<dbReference type="PANTHER" id="PTHR39087">
    <property type="entry name" value="UPF0104 MEMBRANE PROTEIN MJ1595"/>
    <property type="match status" value="1"/>
</dbReference>
<feature type="compositionally biased region" description="Low complexity" evidence="6">
    <location>
        <begin position="51"/>
        <end position="67"/>
    </location>
</feature>
<feature type="region of interest" description="Disordered" evidence="6">
    <location>
        <begin position="449"/>
        <end position="494"/>
    </location>
</feature>
<evidence type="ECO:0000256" key="5">
    <source>
        <dbReference type="ARBA" id="ARBA00023136"/>
    </source>
</evidence>
<evidence type="ECO:0000256" key="7">
    <source>
        <dbReference type="SAM" id="Phobius"/>
    </source>
</evidence>
<dbReference type="NCBIfam" id="TIGR00374">
    <property type="entry name" value="flippase-like domain"/>
    <property type="match status" value="1"/>
</dbReference>
<dbReference type="PANTHER" id="PTHR39087:SF2">
    <property type="entry name" value="UPF0104 MEMBRANE PROTEIN MJ1595"/>
    <property type="match status" value="1"/>
</dbReference>
<feature type="transmembrane region" description="Helical" evidence="7">
    <location>
        <begin position="202"/>
        <end position="224"/>
    </location>
</feature>
<comment type="subcellular location">
    <subcellularLocation>
        <location evidence="1">Cell membrane</location>
        <topology evidence="1">Multi-pass membrane protein</topology>
    </subcellularLocation>
</comment>
<feature type="transmembrane region" description="Helical" evidence="7">
    <location>
        <begin position="123"/>
        <end position="145"/>
    </location>
</feature>
<gene>
    <name evidence="8" type="ORF">D3272_02755</name>
</gene>